<dbReference type="Proteomes" id="UP000199444">
    <property type="component" value="Unassembled WGS sequence"/>
</dbReference>
<dbReference type="PANTHER" id="PTHR41307">
    <property type="entry name" value="MEMBRANE PROTEIN-RELATED"/>
    <property type="match status" value="1"/>
</dbReference>
<keyword evidence="1" id="KW-0472">Membrane</keyword>
<dbReference type="PANTHER" id="PTHR41307:SF1">
    <property type="entry name" value="MEMBRANE PROTEIN"/>
    <property type="match status" value="1"/>
</dbReference>
<proteinExistence type="predicted"/>
<evidence type="ECO:0000256" key="1">
    <source>
        <dbReference type="SAM" id="Phobius"/>
    </source>
</evidence>
<accession>A0A1H1FXJ5</accession>
<dbReference type="RefSeq" id="WP_092494196.1">
    <property type="nucleotide sequence ID" value="NZ_FNKD01000004.1"/>
</dbReference>
<sequence>MNAKAIIELNNEKREQLNEENLKYYEDMLVYIRLNTNKSEQQTEEVLLELLEHILQAQEEGRTAEEVFGKDPKTYCKEIIGEIPVENRKRQILFISSIILQFLAIISLTHGIIEFGLNYFFDLGSANTTFSIGSGIAILIIDVLIAFLFIIIIFKWLKNTVFKDDKKQKKWVEFLQVWAFSTFSIGLFVLVIYLMPDFGTTVIIPTIYFAGLGVFLYLVSFLIERKKRSIQLR</sequence>
<reference evidence="2 3" key="1">
    <citation type="submission" date="2016-10" db="EMBL/GenBank/DDBJ databases">
        <authorList>
            <person name="de Groot N.N."/>
        </authorList>
    </citation>
    <scope>NUCLEOTIDE SEQUENCE [LARGE SCALE GENOMIC DNA]</scope>
    <source>
        <strain evidence="2 3">CGMCC 1.10449</strain>
    </source>
</reference>
<dbReference type="AlphaFoldDB" id="A0A1H1FXJ5"/>
<keyword evidence="3" id="KW-1185">Reference proteome</keyword>
<organism evidence="2 3">
    <name type="scientific">Virgibacillus salinus</name>
    <dbReference type="NCBI Taxonomy" id="553311"/>
    <lineage>
        <taxon>Bacteria</taxon>
        <taxon>Bacillati</taxon>
        <taxon>Bacillota</taxon>
        <taxon>Bacilli</taxon>
        <taxon>Bacillales</taxon>
        <taxon>Bacillaceae</taxon>
        <taxon>Virgibacillus</taxon>
    </lineage>
</organism>
<dbReference type="Gene3D" id="1.10.1900.10">
    <property type="entry name" value="c-terminal domain of poly(a) binding protein"/>
    <property type="match status" value="1"/>
</dbReference>
<feature type="transmembrane region" description="Helical" evidence="1">
    <location>
        <begin position="175"/>
        <end position="196"/>
    </location>
</feature>
<feature type="transmembrane region" description="Helical" evidence="1">
    <location>
        <begin position="133"/>
        <end position="154"/>
    </location>
</feature>
<dbReference type="Pfam" id="PF06570">
    <property type="entry name" value="DUF1129"/>
    <property type="match status" value="1"/>
</dbReference>
<dbReference type="InterPro" id="IPR009214">
    <property type="entry name" value="DUF1129"/>
</dbReference>
<dbReference type="STRING" id="553311.SAMN05216231_3472"/>
<dbReference type="SUPFAM" id="SSF158560">
    <property type="entry name" value="BH3980-like"/>
    <property type="match status" value="1"/>
</dbReference>
<gene>
    <name evidence="2" type="ORF">SAMN05216231_3472</name>
</gene>
<keyword evidence="1" id="KW-0812">Transmembrane</keyword>
<name>A0A1H1FXJ5_9BACI</name>
<keyword evidence="1" id="KW-1133">Transmembrane helix</keyword>
<evidence type="ECO:0000313" key="3">
    <source>
        <dbReference type="Proteomes" id="UP000199444"/>
    </source>
</evidence>
<dbReference type="EMBL" id="FNKD01000004">
    <property type="protein sequence ID" value="SDR05635.1"/>
    <property type="molecule type" value="Genomic_DNA"/>
</dbReference>
<feature type="transmembrane region" description="Helical" evidence="1">
    <location>
        <begin position="202"/>
        <end position="223"/>
    </location>
</feature>
<protein>
    <submittedName>
        <fullName evidence="2">Uncharacterized membrane-anchored protein</fullName>
    </submittedName>
</protein>
<feature type="transmembrane region" description="Helical" evidence="1">
    <location>
        <begin position="92"/>
        <end position="113"/>
    </location>
</feature>
<evidence type="ECO:0000313" key="2">
    <source>
        <dbReference type="EMBL" id="SDR05635.1"/>
    </source>
</evidence>